<dbReference type="Proteomes" id="UP001213799">
    <property type="component" value="Unassembled WGS sequence"/>
</dbReference>
<name>A0AAD6H7S0_9EURO</name>
<organism evidence="1 2">
    <name type="scientific">Penicillium hordei</name>
    <dbReference type="NCBI Taxonomy" id="40994"/>
    <lineage>
        <taxon>Eukaryota</taxon>
        <taxon>Fungi</taxon>
        <taxon>Dikarya</taxon>
        <taxon>Ascomycota</taxon>
        <taxon>Pezizomycotina</taxon>
        <taxon>Eurotiomycetes</taxon>
        <taxon>Eurotiomycetidae</taxon>
        <taxon>Eurotiales</taxon>
        <taxon>Aspergillaceae</taxon>
        <taxon>Penicillium</taxon>
    </lineage>
</organism>
<sequence length="97" mass="11037">MVPGMCLLFAKDQETALGWFFSTYWAWTGRGNGEVKHWKNTAYLCEHSIGTKRVFQMDTAALDKDNTSFLWHLTQCNSSSIGLWGFDHTLLKEISAS</sequence>
<reference evidence="1" key="2">
    <citation type="submission" date="2023-01" db="EMBL/GenBank/DDBJ databases">
        <authorList>
            <person name="Petersen C."/>
        </authorList>
    </citation>
    <scope>NUCLEOTIDE SEQUENCE</scope>
    <source>
        <strain evidence="1">IBT 12815</strain>
    </source>
</reference>
<dbReference type="RefSeq" id="XP_056755926.1">
    <property type="nucleotide sequence ID" value="XM_056896178.1"/>
</dbReference>
<dbReference type="EMBL" id="JAQJAE010000002">
    <property type="protein sequence ID" value="KAJ5608502.1"/>
    <property type="molecule type" value="Genomic_DNA"/>
</dbReference>
<proteinExistence type="predicted"/>
<reference evidence="1" key="1">
    <citation type="journal article" date="2023" name="IMA Fungus">
        <title>Comparative genomic study of the Penicillium genus elucidates a diverse pangenome and 15 lateral gene transfer events.</title>
        <authorList>
            <person name="Petersen C."/>
            <person name="Sorensen T."/>
            <person name="Nielsen M.R."/>
            <person name="Sondergaard T.E."/>
            <person name="Sorensen J.L."/>
            <person name="Fitzpatrick D.A."/>
            <person name="Frisvad J.C."/>
            <person name="Nielsen K.L."/>
        </authorList>
    </citation>
    <scope>NUCLEOTIDE SEQUENCE</scope>
    <source>
        <strain evidence="1">IBT 12815</strain>
    </source>
</reference>
<gene>
    <name evidence="1" type="ORF">N7537_005121</name>
</gene>
<dbReference type="AlphaFoldDB" id="A0AAD6H7S0"/>
<comment type="caution">
    <text evidence="1">The sequence shown here is derived from an EMBL/GenBank/DDBJ whole genome shotgun (WGS) entry which is preliminary data.</text>
</comment>
<keyword evidence="2" id="KW-1185">Reference proteome</keyword>
<evidence type="ECO:0000313" key="1">
    <source>
        <dbReference type="EMBL" id="KAJ5608502.1"/>
    </source>
</evidence>
<evidence type="ECO:0000313" key="2">
    <source>
        <dbReference type="Proteomes" id="UP001213799"/>
    </source>
</evidence>
<dbReference type="GeneID" id="81586420"/>
<protein>
    <submittedName>
        <fullName evidence="1">Uncharacterized protein</fullName>
    </submittedName>
</protein>
<accession>A0AAD6H7S0</accession>